<organism evidence="1 2">
    <name type="scientific">Coptis chinensis</name>
    <dbReference type="NCBI Taxonomy" id="261450"/>
    <lineage>
        <taxon>Eukaryota</taxon>
        <taxon>Viridiplantae</taxon>
        <taxon>Streptophyta</taxon>
        <taxon>Embryophyta</taxon>
        <taxon>Tracheophyta</taxon>
        <taxon>Spermatophyta</taxon>
        <taxon>Magnoliopsida</taxon>
        <taxon>Ranunculales</taxon>
        <taxon>Ranunculaceae</taxon>
        <taxon>Coptidoideae</taxon>
        <taxon>Coptis</taxon>
    </lineage>
</organism>
<sequence length="150" mass="16574">MVQEIKNQDIGFGSLALEEEPAPLPKGIRHYFYPTLHTSIPLSIIADFQKSYRGPKPKKEWIVDWVTKNDDIVRSLPIYVGGFSLLAVLFNRTISGIAPIADASSSQSRADLLTLGQVVTNVLTRLVWLSIQPKSISVVIICVGCTVSFF</sequence>
<dbReference type="GO" id="GO:0010190">
    <property type="term" value="P:cytochrome b6f complex assembly"/>
    <property type="evidence" value="ECO:0007669"/>
    <property type="project" value="TreeGrafter"/>
</dbReference>
<proteinExistence type="predicted"/>
<evidence type="ECO:0000313" key="2">
    <source>
        <dbReference type="Proteomes" id="UP000631114"/>
    </source>
</evidence>
<gene>
    <name evidence="1" type="ORF">IFM89_037503</name>
</gene>
<dbReference type="GO" id="GO:0009507">
    <property type="term" value="C:chloroplast"/>
    <property type="evidence" value="ECO:0007669"/>
    <property type="project" value="TreeGrafter"/>
</dbReference>
<dbReference type="EMBL" id="JADFTS010000002">
    <property type="protein sequence ID" value="KAF9623101.1"/>
    <property type="molecule type" value="Genomic_DNA"/>
</dbReference>
<reference evidence="1 2" key="1">
    <citation type="submission" date="2020-10" db="EMBL/GenBank/DDBJ databases">
        <title>The Coptis chinensis genome and diversification of protoberbering-type alkaloids.</title>
        <authorList>
            <person name="Wang B."/>
            <person name="Shu S."/>
            <person name="Song C."/>
            <person name="Liu Y."/>
        </authorList>
    </citation>
    <scope>NUCLEOTIDE SEQUENCE [LARGE SCALE GENOMIC DNA]</scope>
    <source>
        <strain evidence="1">HL-2020</strain>
        <tissue evidence="1">Leaf</tissue>
    </source>
</reference>
<dbReference type="OrthoDB" id="439612at2759"/>
<dbReference type="Proteomes" id="UP000631114">
    <property type="component" value="Unassembled WGS sequence"/>
</dbReference>
<keyword evidence="2" id="KW-1185">Reference proteome</keyword>
<comment type="caution">
    <text evidence="1">The sequence shown here is derived from an EMBL/GenBank/DDBJ whole genome shotgun (WGS) entry which is preliminary data.</text>
</comment>
<dbReference type="InterPro" id="IPR044705">
    <property type="entry name" value="CCB4"/>
</dbReference>
<dbReference type="AlphaFoldDB" id="A0A835IS35"/>
<protein>
    <submittedName>
        <fullName evidence="1">Uncharacterized protein</fullName>
    </submittedName>
</protein>
<name>A0A835IS35_9MAGN</name>
<evidence type="ECO:0000313" key="1">
    <source>
        <dbReference type="EMBL" id="KAF9623101.1"/>
    </source>
</evidence>
<accession>A0A835IS35</accession>
<dbReference type="PANTHER" id="PTHR34943:SF2">
    <property type="entry name" value="PROTEIN COFACTOR ASSEMBLY OF COMPLEX C SUBUNIT B CCB4, CHLOROPLASTIC"/>
    <property type="match status" value="1"/>
</dbReference>
<dbReference type="InterPro" id="IPR021325">
    <property type="entry name" value="CCB2/CCB4"/>
</dbReference>
<dbReference type="PANTHER" id="PTHR34943">
    <property type="match status" value="1"/>
</dbReference>
<dbReference type="Pfam" id="PF11152">
    <property type="entry name" value="CCB2_CCB4"/>
    <property type="match status" value="1"/>
</dbReference>